<keyword evidence="4 5" id="KW-0862">Zinc</keyword>
<sequence length="236" mass="25724">RSATITATRPKRSGGRQKAMASSSELWSVSTWSPGTTGRDDWSFVPSSSQLPKASSGYHSRSKSADNSPSREGSGLSQYAHNSSLYKTELCRSYSDNGYCRYSNKCQFAHGLQDLRPVVRHRRWKTEKCKNFLNGSCPYGSRCDFIHHDDLIYTASDPLVPLFTESPSRQFRGLSVKSPAFIPSVTGKTASTPRFSTPLTDPPKVQTPKKSASSSPPAPIGKSKSTANMSPPAPIA</sequence>
<evidence type="ECO:0000256" key="5">
    <source>
        <dbReference type="PROSITE-ProRule" id="PRU00723"/>
    </source>
</evidence>
<keyword evidence="3 5" id="KW-0863">Zinc-finger</keyword>
<feature type="compositionally biased region" description="Polar residues" evidence="6">
    <location>
        <begin position="187"/>
        <end position="199"/>
    </location>
</feature>
<dbReference type="FunFam" id="4.10.1000.10:FF:000001">
    <property type="entry name" value="zinc finger CCCH domain-containing protein 15-like"/>
    <property type="match status" value="1"/>
</dbReference>
<keyword evidence="1 5" id="KW-0479">Metal-binding</keyword>
<feature type="region of interest" description="Disordered" evidence="6">
    <location>
        <begin position="1"/>
        <end position="78"/>
    </location>
</feature>
<feature type="compositionally biased region" description="Low complexity" evidence="6">
    <location>
        <begin position="22"/>
        <end position="33"/>
    </location>
</feature>
<feature type="zinc finger region" description="C3H1-type" evidence="5">
    <location>
        <begin position="85"/>
        <end position="113"/>
    </location>
</feature>
<protein>
    <recommendedName>
        <fullName evidence="7">C3H1-type domain-containing protein</fullName>
    </recommendedName>
</protein>
<dbReference type="AlphaFoldDB" id="A0A0J8AZB7"/>
<evidence type="ECO:0000256" key="2">
    <source>
        <dbReference type="ARBA" id="ARBA00022737"/>
    </source>
</evidence>
<dbReference type="OrthoDB" id="410307at2759"/>
<dbReference type="SMART" id="SM00356">
    <property type="entry name" value="ZnF_C3H1"/>
    <property type="match status" value="2"/>
</dbReference>
<dbReference type="InterPro" id="IPR045877">
    <property type="entry name" value="ZFP36-like"/>
</dbReference>
<evidence type="ECO:0000313" key="8">
    <source>
        <dbReference type="EMBL" id="KMS94046.1"/>
    </source>
</evidence>
<accession>A0A0J8AZB7</accession>
<organism evidence="8 9">
    <name type="scientific">Beta vulgaris subsp. vulgaris</name>
    <name type="common">Beet</name>
    <dbReference type="NCBI Taxonomy" id="3555"/>
    <lineage>
        <taxon>Eukaryota</taxon>
        <taxon>Viridiplantae</taxon>
        <taxon>Streptophyta</taxon>
        <taxon>Embryophyta</taxon>
        <taxon>Tracheophyta</taxon>
        <taxon>Spermatophyta</taxon>
        <taxon>Magnoliopsida</taxon>
        <taxon>eudicotyledons</taxon>
        <taxon>Gunneridae</taxon>
        <taxon>Pentapetalae</taxon>
        <taxon>Caryophyllales</taxon>
        <taxon>Chenopodiaceae</taxon>
        <taxon>Betoideae</taxon>
        <taxon>Beta</taxon>
    </lineage>
</organism>
<feature type="compositionally biased region" description="Polar residues" evidence="6">
    <location>
        <begin position="45"/>
        <end position="78"/>
    </location>
</feature>
<gene>
    <name evidence="8" type="ORF">BVRB_025340</name>
</gene>
<evidence type="ECO:0000256" key="6">
    <source>
        <dbReference type="SAM" id="MobiDB-lite"/>
    </source>
</evidence>
<feature type="region of interest" description="Disordered" evidence="6">
    <location>
        <begin position="187"/>
        <end position="236"/>
    </location>
</feature>
<dbReference type="InterPro" id="IPR036855">
    <property type="entry name" value="Znf_CCCH_sf"/>
</dbReference>
<reference evidence="8 9" key="1">
    <citation type="journal article" date="2014" name="Nature">
        <title>The genome of the recently domesticated crop plant sugar beet (Beta vulgaris).</title>
        <authorList>
            <person name="Dohm J.C."/>
            <person name="Minoche A.E."/>
            <person name="Holtgrawe D."/>
            <person name="Capella-Gutierrez S."/>
            <person name="Zakrzewski F."/>
            <person name="Tafer H."/>
            <person name="Rupp O."/>
            <person name="Sorensen T.R."/>
            <person name="Stracke R."/>
            <person name="Reinhardt R."/>
            <person name="Goesmann A."/>
            <person name="Kraft T."/>
            <person name="Schulz B."/>
            <person name="Stadler P.F."/>
            <person name="Schmidt T."/>
            <person name="Gabaldon T."/>
            <person name="Lehrach H."/>
            <person name="Weisshaar B."/>
            <person name="Himmelbauer H."/>
        </authorList>
    </citation>
    <scope>NUCLEOTIDE SEQUENCE [LARGE SCALE GENOMIC DNA]</scope>
    <source>
        <tissue evidence="8">Taproot</tissue>
    </source>
</reference>
<evidence type="ECO:0000259" key="7">
    <source>
        <dbReference type="PROSITE" id="PS50103"/>
    </source>
</evidence>
<name>A0A0J8AZB7_BETVV</name>
<dbReference type="GO" id="GO:0008270">
    <property type="term" value="F:zinc ion binding"/>
    <property type="evidence" value="ECO:0007669"/>
    <property type="project" value="UniProtKB-KW"/>
</dbReference>
<dbReference type="Gramene" id="KMS94046">
    <property type="protein sequence ID" value="KMS94046"/>
    <property type="gene ID" value="BVRB_025340"/>
</dbReference>
<feature type="domain" description="C3H1-type" evidence="7">
    <location>
        <begin position="85"/>
        <end position="113"/>
    </location>
</feature>
<dbReference type="Pfam" id="PF00642">
    <property type="entry name" value="zf-CCCH"/>
    <property type="match status" value="2"/>
</dbReference>
<keyword evidence="9" id="KW-1185">Reference proteome</keyword>
<dbReference type="InterPro" id="IPR000571">
    <property type="entry name" value="Znf_CCCH"/>
</dbReference>
<dbReference type="SUPFAM" id="SSF90229">
    <property type="entry name" value="CCCH zinc finger"/>
    <property type="match status" value="2"/>
</dbReference>
<keyword evidence="2" id="KW-0677">Repeat</keyword>
<dbReference type="PANTHER" id="PTHR12547">
    <property type="entry name" value="CCCH ZINC FINGER/TIS11-RELATED"/>
    <property type="match status" value="1"/>
</dbReference>
<dbReference type="Gene3D" id="4.10.1000.10">
    <property type="entry name" value="Zinc finger, CCCH-type"/>
    <property type="match status" value="2"/>
</dbReference>
<evidence type="ECO:0000256" key="1">
    <source>
        <dbReference type="ARBA" id="ARBA00022723"/>
    </source>
</evidence>
<proteinExistence type="predicted"/>
<evidence type="ECO:0000256" key="3">
    <source>
        <dbReference type="ARBA" id="ARBA00022771"/>
    </source>
</evidence>
<feature type="zinc finger region" description="C3H1-type" evidence="5">
    <location>
        <begin position="123"/>
        <end position="150"/>
    </location>
</feature>
<dbReference type="GO" id="GO:0003729">
    <property type="term" value="F:mRNA binding"/>
    <property type="evidence" value="ECO:0007669"/>
    <property type="project" value="InterPro"/>
</dbReference>
<feature type="compositionally biased region" description="Low complexity" evidence="6">
    <location>
        <begin position="208"/>
        <end position="225"/>
    </location>
</feature>
<dbReference type="PROSITE" id="PS50103">
    <property type="entry name" value="ZF_C3H1"/>
    <property type="match status" value="2"/>
</dbReference>
<feature type="non-terminal residue" evidence="8">
    <location>
        <position position="1"/>
    </location>
</feature>
<feature type="domain" description="C3H1-type" evidence="7">
    <location>
        <begin position="123"/>
        <end position="150"/>
    </location>
</feature>
<evidence type="ECO:0000256" key="4">
    <source>
        <dbReference type="ARBA" id="ARBA00022833"/>
    </source>
</evidence>
<evidence type="ECO:0000313" key="9">
    <source>
        <dbReference type="Proteomes" id="UP000035740"/>
    </source>
</evidence>
<feature type="non-terminal residue" evidence="8">
    <location>
        <position position="236"/>
    </location>
</feature>
<dbReference type="PANTHER" id="PTHR12547:SF18">
    <property type="entry name" value="PROTEIN TIS11"/>
    <property type="match status" value="1"/>
</dbReference>
<dbReference type="EMBL" id="KQ096612">
    <property type="protein sequence ID" value="KMS94046.1"/>
    <property type="molecule type" value="Genomic_DNA"/>
</dbReference>
<dbReference type="Proteomes" id="UP000035740">
    <property type="component" value="Unassembled WGS sequence"/>
</dbReference>